<accession>A4VNK1</accession>
<sequence length="109" mass="11865">MDFARLDRQVDTVVGQAAWVLFGDAAELEARGLGFGHGGIRWVLHGQGCSKKLARQSGNEVRRDCGRCVARRSQDDGSRCIALVPHSARWASRCTAMGRNDRAVIGLLS</sequence>
<dbReference type="AlphaFoldDB" id="A4VNK1"/>
<reference evidence="1 2" key="1">
    <citation type="journal article" date="2008" name="Proc. Natl. Acad. Sci. U.S.A.">
        <title>Nitrogen fixation island and rhizosphere competence traits in the genome of root-associated Pseudomonas stutzeri A1501.</title>
        <authorList>
            <person name="Yan Y."/>
            <person name="Yang J."/>
            <person name="Dou Y."/>
            <person name="Chen M."/>
            <person name="Ping S."/>
            <person name="Peng J."/>
            <person name="Lu W."/>
            <person name="Zhang W."/>
            <person name="Yao Z."/>
            <person name="Li H."/>
            <person name="Liu W."/>
            <person name="He S."/>
            <person name="Geng L."/>
            <person name="Zhang X."/>
            <person name="Yang F."/>
            <person name="Yu H."/>
            <person name="Zhan Y."/>
            <person name="Li D."/>
            <person name="Lin Z."/>
            <person name="Wang Y."/>
            <person name="Elmerich C."/>
            <person name="Lin M."/>
            <person name="Jin Q."/>
        </authorList>
    </citation>
    <scope>NUCLEOTIDE SEQUENCE [LARGE SCALE GENOMIC DNA]</scope>
    <source>
        <strain evidence="1 2">A1501</strain>
    </source>
</reference>
<gene>
    <name evidence="1" type="ordered locus">PST_2906</name>
</gene>
<evidence type="ECO:0000313" key="2">
    <source>
        <dbReference type="Proteomes" id="UP000000233"/>
    </source>
</evidence>
<evidence type="ECO:0000313" key="1">
    <source>
        <dbReference type="EMBL" id="ABP80552.1"/>
    </source>
</evidence>
<dbReference type="Proteomes" id="UP000000233">
    <property type="component" value="Chromosome"/>
</dbReference>
<protein>
    <submittedName>
        <fullName evidence="1">Uncharacterized protein</fullName>
    </submittedName>
</protein>
<dbReference type="KEGG" id="psa:PST_2906"/>
<name>A4VNK1_STUS1</name>
<proteinExistence type="predicted"/>
<organism evidence="1 2">
    <name type="scientific">Stutzerimonas stutzeri (strain A1501)</name>
    <name type="common">Pseudomonas stutzeri</name>
    <dbReference type="NCBI Taxonomy" id="379731"/>
    <lineage>
        <taxon>Bacteria</taxon>
        <taxon>Pseudomonadati</taxon>
        <taxon>Pseudomonadota</taxon>
        <taxon>Gammaproteobacteria</taxon>
        <taxon>Pseudomonadales</taxon>
        <taxon>Pseudomonadaceae</taxon>
        <taxon>Stutzerimonas</taxon>
    </lineage>
</organism>
<dbReference type="EMBL" id="CP000304">
    <property type="protein sequence ID" value="ABP80552.1"/>
    <property type="molecule type" value="Genomic_DNA"/>
</dbReference>
<dbReference type="HOGENOM" id="CLU_2181687_0_0_6"/>
<keyword evidence="2" id="KW-1185">Reference proteome</keyword>